<dbReference type="Pfam" id="PF00149">
    <property type="entry name" value="Metallophos"/>
    <property type="match status" value="1"/>
</dbReference>
<evidence type="ECO:0000256" key="3">
    <source>
        <dbReference type="ARBA" id="ARBA00022723"/>
    </source>
</evidence>
<evidence type="ECO:0000256" key="6">
    <source>
        <dbReference type="SAM" id="MobiDB-lite"/>
    </source>
</evidence>
<keyword evidence="9" id="KW-1185">Reference proteome</keyword>
<reference evidence="9" key="1">
    <citation type="submission" date="2016-10" db="EMBL/GenBank/DDBJ databases">
        <authorList>
            <person name="Varghese N."/>
            <person name="Submissions S."/>
        </authorList>
    </citation>
    <scope>NUCLEOTIDE SEQUENCE [LARGE SCALE GENOMIC DNA]</scope>
    <source>
        <strain evidence="9">DSM 25030</strain>
    </source>
</reference>
<accession>A0A1H2SDG1</accession>
<feature type="domain" description="Calcineurin-like phosphoesterase" evidence="7">
    <location>
        <begin position="25"/>
        <end position="222"/>
    </location>
</feature>
<evidence type="ECO:0000256" key="5">
    <source>
        <dbReference type="ARBA" id="ARBA00023211"/>
    </source>
</evidence>
<keyword evidence="2" id="KW-0997">Cell inner membrane</keyword>
<dbReference type="EMBL" id="FNMY01000001">
    <property type="protein sequence ID" value="SDW29538.1"/>
    <property type="molecule type" value="Genomic_DNA"/>
</dbReference>
<dbReference type="STRING" id="1073328.SAMN05216294_2397"/>
<keyword evidence="5" id="KW-0464">Manganese</keyword>
<organism evidence="8 9">
    <name type="scientific">Flagellimonas zhangzhouensis</name>
    <dbReference type="NCBI Taxonomy" id="1073328"/>
    <lineage>
        <taxon>Bacteria</taxon>
        <taxon>Pseudomonadati</taxon>
        <taxon>Bacteroidota</taxon>
        <taxon>Flavobacteriia</taxon>
        <taxon>Flavobacteriales</taxon>
        <taxon>Flavobacteriaceae</taxon>
        <taxon>Flagellimonas</taxon>
    </lineage>
</organism>
<dbReference type="GO" id="GO:0008758">
    <property type="term" value="F:UDP-2,3-diacylglucosamine hydrolase activity"/>
    <property type="evidence" value="ECO:0007669"/>
    <property type="project" value="TreeGrafter"/>
</dbReference>
<name>A0A1H2SDG1_9FLAO</name>
<dbReference type="CDD" id="cd07398">
    <property type="entry name" value="MPP_YbbF-LpxH"/>
    <property type="match status" value="1"/>
</dbReference>
<dbReference type="Gene3D" id="3.60.21.10">
    <property type="match status" value="1"/>
</dbReference>
<gene>
    <name evidence="8" type="ORF">SAMN04487892_1043</name>
</gene>
<dbReference type="SUPFAM" id="SSF56300">
    <property type="entry name" value="Metallo-dependent phosphatases"/>
    <property type="match status" value="1"/>
</dbReference>
<dbReference type="GO" id="GO:0046872">
    <property type="term" value="F:metal ion binding"/>
    <property type="evidence" value="ECO:0007669"/>
    <property type="project" value="UniProtKB-KW"/>
</dbReference>
<evidence type="ECO:0000313" key="8">
    <source>
        <dbReference type="EMBL" id="SDW29538.1"/>
    </source>
</evidence>
<proteinExistence type="predicted"/>
<evidence type="ECO:0000313" key="9">
    <source>
        <dbReference type="Proteomes" id="UP000199592"/>
    </source>
</evidence>
<dbReference type="GO" id="GO:0009245">
    <property type="term" value="P:lipid A biosynthetic process"/>
    <property type="evidence" value="ECO:0007669"/>
    <property type="project" value="TreeGrafter"/>
</dbReference>
<dbReference type="AlphaFoldDB" id="A0A1H2SDG1"/>
<feature type="compositionally biased region" description="Acidic residues" evidence="6">
    <location>
        <begin position="303"/>
        <end position="315"/>
    </location>
</feature>
<dbReference type="InterPro" id="IPR043461">
    <property type="entry name" value="LpxH-like"/>
</dbReference>
<sequence>MIFSLFLPFYFALNPIRLKKRKIELAVISDVHLGTYGCHADELIAYLNSIQPKKLILNGDIIDIWQFSKRYFPASHLKVLKKIIGMASKGVEVYYITGNHDEMLRKFSNTSMGNFKIMDKLVLNLDGKKAWIFHGDVFDVSIQNAKWLAKLGGYGYDLLIFINSIINWCLVKMGREKYSLSKRIKNSVKSAVKYINNFEKTAAELAIQNEYDYVICGHIHQPKKEIYENKNGSTTYLNSGDWVENLTALEYSFKRWKIYHYNHDRLTPFFVDEDLKEMDMNDLIASITDKEVHMEDISYDSLESTEEEIDQDLDDQGLSQN</sequence>
<protein>
    <submittedName>
        <fullName evidence="8">UDP-2,3-diacylglucosamine pyrophosphatase LpxH</fullName>
    </submittedName>
</protein>
<feature type="region of interest" description="Disordered" evidence="6">
    <location>
        <begin position="300"/>
        <end position="321"/>
    </location>
</feature>
<dbReference type="InterPro" id="IPR029052">
    <property type="entry name" value="Metallo-depent_PP-like"/>
</dbReference>
<evidence type="ECO:0000256" key="4">
    <source>
        <dbReference type="ARBA" id="ARBA00023136"/>
    </source>
</evidence>
<dbReference type="InterPro" id="IPR004843">
    <property type="entry name" value="Calcineurin-like_PHP"/>
</dbReference>
<keyword evidence="3" id="KW-0479">Metal-binding</keyword>
<evidence type="ECO:0000256" key="1">
    <source>
        <dbReference type="ARBA" id="ARBA00022475"/>
    </source>
</evidence>
<evidence type="ECO:0000256" key="2">
    <source>
        <dbReference type="ARBA" id="ARBA00022519"/>
    </source>
</evidence>
<keyword evidence="1" id="KW-1003">Cell membrane</keyword>
<dbReference type="Proteomes" id="UP000199592">
    <property type="component" value="Unassembled WGS sequence"/>
</dbReference>
<keyword evidence="4" id="KW-0472">Membrane</keyword>
<dbReference type="PANTHER" id="PTHR34990:SF2">
    <property type="entry name" value="BLL8164 PROTEIN"/>
    <property type="match status" value="1"/>
</dbReference>
<evidence type="ECO:0000259" key="7">
    <source>
        <dbReference type="Pfam" id="PF00149"/>
    </source>
</evidence>
<dbReference type="GO" id="GO:0016020">
    <property type="term" value="C:membrane"/>
    <property type="evidence" value="ECO:0007669"/>
    <property type="project" value="GOC"/>
</dbReference>
<dbReference type="PANTHER" id="PTHR34990">
    <property type="entry name" value="UDP-2,3-DIACYLGLUCOSAMINE HYDROLASE-RELATED"/>
    <property type="match status" value="1"/>
</dbReference>